<gene>
    <name evidence="1" type="ORF">H2198_000426</name>
</gene>
<evidence type="ECO:0000313" key="2">
    <source>
        <dbReference type="Proteomes" id="UP001172386"/>
    </source>
</evidence>
<sequence length="65" mass="7285">MPPAEQRVGQIAETLEPQEVLQNLTVQALDLNHEKLLVAEMLENIETVEVLAVNDLFGDQSKENE</sequence>
<dbReference type="Proteomes" id="UP001172386">
    <property type="component" value="Unassembled WGS sequence"/>
</dbReference>
<dbReference type="EMBL" id="JAPDRQ010000004">
    <property type="protein sequence ID" value="KAJ9664208.1"/>
    <property type="molecule type" value="Genomic_DNA"/>
</dbReference>
<proteinExistence type="predicted"/>
<name>A0ACC3AJZ3_9EURO</name>
<protein>
    <submittedName>
        <fullName evidence="1">Uncharacterized protein</fullName>
    </submittedName>
</protein>
<comment type="caution">
    <text evidence="1">The sequence shown here is derived from an EMBL/GenBank/DDBJ whole genome shotgun (WGS) entry which is preliminary data.</text>
</comment>
<reference evidence="1" key="1">
    <citation type="submission" date="2022-10" db="EMBL/GenBank/DDBJ databases">
        <title>Culturing micro-colonial fungi from biological soil crusts in the Mojave desert and describing Neophaeococcomyces mojavensis, and introducing the new genera and species Taxawa tesnikishii.</title>
        <authorList>
            <person name="Kurbessoian T."/>
            <person name="Stajich J.E."/>
        </authorList>
    </citation>
    <scope>NUCLEOTIDE SEQUENCE</scope>
    <source>
        <strain evidence="1">JES_112</strain>
    </source>
</reference>
<accession>A0ACC3AJZ3</accession>
<keyword evidence="2" id="KW-1185">Reference proteome</keyword>
<evidence type="ECO:0000313" key="1">
    <source>
        <dbReference type="EMBL" id="KAJ9664208.1"/>
    </source>
</evidence>
<organism evidence="1 2">
    <name type="scientific">Neophaeococcomyces mojaviensis</name>
    <dbReference type="NCBI Taxonomy" id="3383035"/>
    <lineage>
        <taxon>Eukaryota</taxon>
        <taxon>Fungi</taxon>
        <taxon>Dikarya</taxon>
        <taxon>Ascomycota</taxon>
        <taxon>Pezizomycotina</taxon>
        <taxon>Eurotiomycetes</taxon>
        <taxon>Chaetothyriomycetidae</taxon>
        <taxon>Chaetothyriales</taxon>
        <taxon>Chaetothyriales incertae sedis</taxon>
        <taxon>Neophaeococcomyces</taxon>
    </lineage>
</organism>